<evidence type="ECO:0000313" key="4">
    <source>
        <dbReference type="Proteomes" id="UP000053105"/>
    </source>
</evidence>
<feature type="region of interest" description="Disordered" evidence="1">
    <location>
        <begin position="1008"/>
        <end position="1029"/>
    </location>
</feature>
<feature type="region of interest" description="Disordered" evidence="1">
    <location>
        <begin position="382"/>
        <end position="406"/>
    </location>
</feature>
<dbReference type="InterPro" id="IPR052446">
    <property type="entry name" value="B-cell_PI3K-Signaling_Adptrs"/>
</dbReference>
<dbReference type="Proteomes" id="UP000053105">
    <property type="component" value="Unassembled WGS sequence"/>
</dbReference>
<gene>
    <name evidence="3" type="ORF">WN51_05454</name>
</gene>
<dbReference type="GO" id="GO:0005829">
    <property type="term" value="C:cytosol"/>
    <property type="evidence" value="ECO:0007669"/>
    <property type="project" value="TreeGrafter"/>
</dbReference>
<feature type="region of interest" description="Disordered" evidence="1">
    <location>
        <begin position="870"/>
        <end position="919"/>
    </location>
</feature>
<dbReference type="STRING" id="166423.A0A0M9ACY7"/>
<evidence type="ECO:0000256" key="1">
    <source>
        <dbReference type="SAM" id="MobiDB-lite"/>
    </source>
</evidence>
<feature type="compositionally biased region" description="Low complexity" evidence="1">
    <location>
        <begin position="636"/>
        <end position="648"/>
    </location>
</feature>
<feature type="domain" description="WAP" evidence="2">
    <location>
        <begin position="1045"/>
        <end position="1094"/>
    </location>
</feature>
<feature type="domain" description="WAP" evidence="2">
    <location>
        <begin position="1101"/>
        <end position="1147"/>
    </location>
</feature>
<dbReference type="EMBL" id="KQ435699">
    <property type="protein sequence ID" value="KOX80599.1"/>
    <property type="molecule type" value="Genomic_DNA"/>
</dbReference>
<protein>
    <submittedName>
        <fullName evidence="3">WAP four-disulfide core domain protein 2</fullName>
    </submittedName>
</protein>
<dbReference type="OrthoDB" id="8192811at2759"/>
<dbReference type="PANTHER" id="PTHR16267:SF11">
    <property type="entry name" value="STUMPS, ISOFORM E"/>
    <property type="match status" value="1"/>
</dbReference>
<feature type="compositionally biased region" description="Polar residues" evidence="1">
    <location>
        <begin position="493"/>
        <end position="513"/>
    </location>
</feature>
<organism evidence="3 4">
    <name type="scientific">Melipona quadrifasciata</name>
    <dbReference type="NCBI Taxonomy" id="166423"/>
    <lineage>
        <taxon>Eukaryota</taxon>
        <taxon>Metazoa</taxon>
        <taxon>Ecdysozoa</taxon>
        <taxon>Arthropoda</taxon>
        <taxon>Hexapoda</taxon>
        <taxon>Insecta</taxon>
        <taxon>Pterygota</taxon>
        <taxon>Neoptera</taxon>
        <taxon>Endopterygota</taxon>
        <taxon>Hymenoptera</taxon>
        <taxon>Apocrita</taxon>
        <taxon>Aculeata</taxon>
        <taxon>Apoidea</taxon>
        <taxon>Anthophila</taxon>
        <taxon>Apidae</taxon>
        <taxon>Melipona</taxon>
    </lineage>
</organism>
<dbReference type="InterPro" id="IPR036645">
    <property type="entry name" value="Elafin-like_sf"/>
</dbReference>
<keyword evidence="4" id="KW-1185">Reference proteome</keyword>
<proteinExistence type="predicted"/>
<dbReference type="PANTHER" id="PTHR16267">
    <property type="entry name" value="BANK1/PIK3AP1 FAMILY MEMBER"/>
    <property type="match status" value="1"/>
</dbReference>
<dbReference type="PROSITE" id="PS51390">
    <property type="entry name" value="WAP"/>
    <property type="match status" value="3"/>
</dbReference>
<evidence type="ECO:0000313" key="3">
    <source>
        <dbReference type="EMBL" id="KOX80599.1"/>
    </source>
</evidence>
<feature type="compositionally biased region" description="Polar residues" evidence="1">
    <location>
        <begin position="382"/>
        <end position="391"/>
    </location>
</feature>
<sequence length="1241" mass="136413">MHYDTTNPPPLLHKNKHSSSEAHPIKTGENKNSCKAHQIKPTRREEIGCSDEINRKKKRWRWMTAVVVVVVSEGSGGGGGGGGSGGSYVGGYFLTTASDGISIALYENVKTALTDIDESIDILISTPMAFLLLEVENGVAENDIHSVDIRRVNTKHVLFGRASTRDDFSQATFRIHFNVSQTTFRQMLENVTTSYVKNSESTLLEFRNNKILDNKRNFHLYRSLKITLPREATSKFIETSTLAEESYSSVSAAFERAPFNTEEGKERANVVVESSMEREGARKDRKRASPRSQDPPRQSPEENPTLLHFAARFGLERLAWQLLECPGGDVACDLRNVSELTPADLAEQAGHARLAHQLRGYMQMNEFTNMYSYLKVISETTTDQAASADPSTTNTLNDTNNDKEDYCRPRPLSEAYSVPPAARPITSLILPGQFPVTPSPTTTNPIEANYSIVPAPTPVIVSPSTPTSATTISNGLELPLQGYMKMHPAGPRTPTSNVVNQQPSRTATPTQSRSDSHPMLAREENSQSSCSYGRATSNSGSTKSREPSGPQDELLEIINDFKNNVFTITEVERLVENWRNRNDVQQSFKDKQRQLTAMREEYERIQKRMKEEMKTPTPFDRIKKFFSKGKKDTKDSTNGSDDSSSTSKAENVNGALADRRPVSSLSLRSISSSSSSGRMSTASGCSGTSLGDSGTHSDTEDRRLQNAREDKSGVMSYEIPPAPKPFTGRYSPALRYSPSPRSSTGNDPDLRPSQPSLKGEDTEYYIAFPPSGLPIHSFKTEASLKEPKTPSSPCDHPKYLDMIQNSLSVTTSESDSSRCPGNSYANIDPSVLNPAPVPPAGMCIPTNYVNVIPACVTSFQEVIQRQQTEQRHSLDLSHTSEASKNSTKVETANQTGESKVADNVQGQGHVVNEAQSPNNEEYVETDLMNDSESVDVPDIGKLPEYMNVDIPQEQKTGATKKMPAPPVPPRAVPQICISNIRTRSSYTRTFIICLEILQKQLFKKFKLHPQPNESKTTARANSLPKNSSSDAFTPHVEHCMMRRGTKADLGFCGFCPPPLPIQICSQSCFSDAQCSDIGKCCPTNCGGFTCTRLVTKVEAVPREKPGSCPPPLPVQICSQSCFSDAQCSDIGKCCPTNCGGFTCTRPVTKVEAVPREKPGSCPAEPKGRWVCSSTCGVDNHCRGTLKCCKNRCGALACQKPDVEVIESLDIPLVPVDDSYNNPRNPYSNPRDPNNYAYYSYN</sequence>
<feature type="compositionally biased region" description="Polar residues" evidence="1">
    <location>
        <begin position="526"/>
        <end position="542"/>
    </location>
</feature>
<feature type="compositionally biased region" description="Basic and acidic residues" evidence="1">
    <location>
        <begin position="514"/>
        <end position="525"/>
    </location>
</feature>
<dbReference type="InterPro" id="IPR008197">
    <property type="entry name" value="WAP_dom"/>
</dbReference>
<dbReference type="SMART" id="SM00217">
    <property type="entry name" value="WAP"/>
    <property type="match status" value="3"/>
</dbReference>
<reference evidence="3 4" key="1">
    <citation type="submission" date="2015-07" db="EMBL/GenBank/DDBJ databases">
        <title>The genome of Melipona quadrifasciata.</title>
        <authorList>
            <person name="Pan H."/>
            <person name="Kapheim K."/>
        </authorList>
    </citation>
    <scope>NUCLEOTIDE SEQUENCE [LARGE SCALE GENOMIC DNA]</scope>
    <source>
        <strain evidence="3">0111107301</strain>
        <tissue evidence="3">Whole body</tissue>
    </source>
</reference>
<name>A0A0M9ACY7_9HYME</name>
<feature type="compositionally biased region" description="Polar residues" evidence="1">
    <location>
        <begin position="1011"/>
        <end position="1029"/>
    </location>
</feature>
<dbReference type="GO" id="GO:0005576">
    <property type="term" value="C:extracellular region"/>
    <property type="evidence" value="ECO:0007669"/>
    <property type="project" value="InterPro"/>
</dbReference>
<dbReference type="GO" id="GO:0030414">
    <property type="term" value="F:peptidase inhibitor activity"/>
    <property type="evidence" value="ECO:0007669"/>
    <property type="project" value="InterPro"/>
</dbReference>
<accession>A0A0M9ACY7</accession>
<dbReference type="Pfam" id="PF00095">
    <property type="entry name" value="WAP"/>
    <property type="match status" value="3"/>
</dbReference>
<dbReference type="GO" id="GO:0005068">
    <property type="term" value="F:transmembrane receptor protein tyrosine kinase adaptor activity"/>
    <property type="evidence" value="ECO:0007669"/>
    <property type="project" value="TreeGrafter"/>
</dbReference>
<dbReference type="AlphaFoldDB" id="A0A0M9ACY7"/>
<feature type="compositionally biased region" description="Basic and acidic residues" evidence="1">
    <location>
        <begin position="695"/>
        <end position="712"/>
    </location>
</feature>
<feature type="region of interest" description="Disordered" evidence="1">
    <location>
        <begin position="1"/>
        <end position="45"/>
    </location>
</feature>
<dbReference type="CDD" id="cd00199">
    <property type="entry name" value="WAP"/>
    <property type="match status" value="2"/>
</dbReference>
<feature type="region of interest" description="Disordered" evidence="1">
    <location>
        <begin position="483"/>
        <end position="550"/>
    </location>
</feature>
<dbReference type="SUPFAM" id="SSF57256">
    <property type="entry name" value="Elafin-like"/>
    <property type="match status" value="2"/>
</dbReference>
<dbReference type="GO" id="GO:0005104">
    <property type="term" value="F:fibroblast growth factor receptor binding"/>
    <property type="evidence" value="ECO:0007669"/>
    <property type="project" value="TreeGrafter"/>
</dbReference>
<feature type="compositionally biased region" description="Low complexity" evidence="1">
    <location>
        <begin position="663"/>
        <end position="686"/>
    </location>
</feature>
<evidence type="ECO:0000259" key="2">
    <source>
        <dbReference type="PROSITE" id="PS51390"/>
    </source>
</evidence>
<dbReference type="Gene3D" id="4.10.75.10">
    <property type="entry name" value="Elafin-like"/>
    <property type="match status" value="2"/>
</dbReference>
<feature type="compositionally biased region" description="Basic and acidic residues" evidence="1">
    <location>
        <begin position="18"/>
        <end position="29"/>
    </location>
</feature>
<feature type="region of interest" description="Disordered" evidence="1">
    <location>
        <begin position="609"/>
        <end position="757"/>
    </location>
</feature>
<feature type="compositionally biased region" description="Polar residues" evidence="1">
    <location>
        <begin position="876"/>
        <end position="897"/>
    </location>
</feature>
<feature type="region of interest" description="Disordered" evidence="1">
    <location>
        <begin position="264"/>
        <end position="304"/>
    </location>
</feature>
<feature type="domain" description="WAP" evidence="2">
    <location>
        <begin position="1154"/>
        <end position="1201"/>
    </location>
</feature>